<dbReference type="EMBL" id="JAFBEB010000001">
    <property type="protein sequence ID" value="MBM7589070.1"/>
    <property type="molecule type" value="Genomic_DNA"/>
</dbReference>
<protein>
    <submittedName>
        <fullName evidence="2">Uncharacterized protein</fullName>
    </submittedName>
</protein>
<keyword evidence="3" id="KW-1185">Reference proteome</keyword>
<evidence type="ECO:0000313" key="2">
    <source>
        <dbReference type="EMBL" id="MBM7589070.1"/>
    </source>
</evidence>
<organism evidence="2 3">
    <name type="scientific">Brevibacillus fulvus</name>
    <dbReference type="NCBI Taxonomy" id="1125967"/>
    <lineage>
        <taxon>Bacteria</taxon>
        <taxon>Bacillati</taxon>
        <taxon>Bacillota</taxon>
        <taxon>Bacilli</taxon>
        <taxon>Bacillales</taxon>
        <taxon>Paenibacillaceae</taxon>
        <taxon>Brevibacillus</taxon>
    </lineage>
</organism>
<evidence type="ECO:0000313" key="3">
    <source>
        <dbReference type="Proteomes" id="UP000717624"/>
    </source>
</evidence>
<comment type="caution">
    <text evidence="2">The sequence shown here is derived from an EMBL/GenBank/DDBJ whole genome shotgun (WGS) entry which is preliminary data.</text>
</comment>
<dbReference type="Proteomes" id="UP000717624">
    <property type="component" value="Unassembled WGS sequence"/>
</dbReference>
<dbReference type="AlphaFoldDB" id="A0A938XWP4"/>
<proteinExistence type="predicted"/>
<feature type="compositionally biased region" description="Polar residues" evidence="1">
    <location>
        <begin position="17"/>
        <end position="50"/>
    </location>
</feature>
<reference evidence="2" key="1">
    <citation type="submission" date="2021-01" db="EMBL/GenBank/DDBJ databases">
        <title>Genomic Encyclopedia of Type Strains, Phase IV (KMG-IV): sequencing the most valuable type-strain genomes for metagenomic binning, comparative biology and taxonomic classification.</title>
        <authorList>
            <person name="Goeker M."/>
        </authorList>
    </citation>
    <scope>NUCLEOTIDE SEQUENCE</scope>
    <source>
        <strain evidence="2">DSM 25523</strain>
    </source>
</reference>
<gene>
    <name evidence="2" type="ORF">JOD01_000656</name>
</gene>
<feature type="region of interest" description="Disordered" evidence="1">
    <location>
        <begin position="1"/>
        <end position="64"/>
    </location>
</feature>
<evidence type="ECO:0000256" key="1">
    <source>
        <dbReference type="SAM" id="MobiDB-lite"/>
    </source>
</evidence>
<dbReference type="RefSeq" id="WP_204516762.1">
    <property type="nucleotide sequence ID" value="NZ_BAABIN010000009.1"/>
</dbReference>
<accession>A0A938XWP4</accession>
<sequence length="64" mass="6920">MAKREERSAMTARQAAEQIQNSSPDSAANLTSTEFASEQAAANRQQNQMFSAPGKRSAENETTS</sequence>
<name>A0A938XWP4_9BACL</name>